<sequence>MIIIYEPEIKKNDKEVRLQAVFEVDGQKDVLWFEVEEKYSVYLTNERADAFLVGLLWYALKNGHDIKVLSPMSERLYYTVNKYLIPLIAEIHGYKMIKVMCNQLAAKPISNAGAVGTGLSCGIDSFSTICDHMGGGVPEKYKITHFTFFNVGSNGDSADKRTLTLFKERAKIAKACADELGKELIMVNSNLSEILHMDFEQTHTLRSMSAVLALQKLFKVYYYSSSVHIKYSSSVYIKNFGLSRKHPDDYDIFSLSMLSTENTSLFSSCANYTRVDKIRMVAKFEPSYKYLNVCVKDKFNCGKCSKCLRTLLTLEIIGALDKYASIFNLNAYYKKRSNYITKVLDSPDNDIYMREIYNEMVRTNLFKS</sequence>
<evidence type="ECO:0000313" key="2">
    <source>
        <dbReference type="Proteomes" id="UP001595752"/>
    </source>
</evidence>
<accession>A0ABV8B4E1</accession>
<proteinExistence type="predicted"/>
<comment type="caution">
    <text evidence="1">The sequence shown here is derived from an EMBL/GenBank/DDBJ whole genome shotgun (WGS) entry which is preliminary data.</text>
</comment>
<name>A0ABV8B4E1_9BACI</name>
<gene>
    <name evidence="1" type="ORF">ACFOU2_12020</name>
</gene>
<keyword evidence="2" id="KW-1185">Reference proteome</keyword>
<dbReference type="RefSeq" id="WP_377915375.1">
    <property type="nucleotide sequence ID" value="NZ_JBHRZT010000052.1"/>
</dbReference>
<dbReference type="Proteomes" id="UP001595752">
    <property type="component" value="Unassembled WGS sequence"/>
</dbReference>
<dbReference type="EMBL" id="JBHRZT010000052">
    <property type="protein sequence ID" value="MFC3884175.1"/>
    <property type="molecule type" value="Genomic_DNA"/>
</dbReference>
<organism evidence="1 2">
    <name type="scientific">Bacillus songklensis</name>
    <dbReference type="NCBI Taxonomy" id="1069116"/>
    <lineage>
        <taxon>Bacteria</taxon>
        <taxon>Bacillati</taxon>
        <taxon>Bacillota</taxon>
        <taxon>Bacilli</taxon>
        <taxon>Bacillales</taxon>
        <taxon>Bacillaceae</taxon>
        <taxon>Bacillus</taxon>
    </lineage>
</organism>
<evidence type="ECO:0000313" key="1">
    <source>
        <dbReference type="EMBL" id="MFC3884175.1"/>
    </source>
</evidence>
<protein>
    <submittedName>
        <fullName evidence="1">Uncharacterized protein</fullName>
    </submittedName>
</protein>
<reference evidence="2" key="1">
    <citation type="journal article" date="2019" name="Int. J. Syst. Evol. Microbiol.">
        <title>The Global Catalogue of Microorganisms (GCM) 10K type strain sequencing project: providing services to taxonomists for standard genome sequencing and annotation.</title>
        <authorList>
            <consortium name="The Broad Institute Genomics Platform"/>
            <consortium name="The Broad Institute Genome Sequencing Center for Infectious Disease"/>
            <person name="Wu L."/>
            <person name="Ma J."/>
        </authorList>
    </citation>
    <scope>NUCLEOTIDE SEQUENCE [LARGE SCALE GENOMIC DNA]</scope>
    <source>
        <strain evidence="2">CCUG 61889</strain>
    </source>
</reference>